<reference evidence="1" key="1">
    <citation type="journal article" date="2014" name="Genome Announc.">
        <title>Draft Genome Sequences of Marine Flavobacterium Algibacter lectus Strains SS8 and NR4.</title>
        <authorList>
            <person name="Takatani N."/>
            <person name="Nakanishi M."/>
            <person name="Meirelles P."/>
            <person name="Mino S."/>
            <person name="Suda W."/>
            <person name="Oshima K."/>
            <person name="Hattori M."/>
            <person name="Ohkuma M."/>
            <person name="Hosokawa M."/>
            <person name="Miyashita K."/>
            <person name="Thompson F.L."/>
            <person name="Niwa A."/>
            <person name="Sawabe T."/>
            <person name="Sawabe T."/>
        </authorList>
    </citation>
    <scope>NUCLEOTIDE SEQUENCE [LARGE SCALE GENOMIC DNA]</scope>
    <source>
        <strain evidence="1">JCM 19274</strain>
    </source>
</reference>
<comment type="caution">
    <text evidence="1">The sequence shown here is derived from an EMBL/GenBank/DDBJ whole genome shotgun (WGS) entry which is preliminary data.</text>
</comment>
<proteinExistence type="predicted"/>
<protein>
    <submittedName>
        <fullName evidence="1">Uncharacterized protein</fullName>
    </submittedName>
</protein>
<name>A0A090WJM3_9FLAO</name>
<dbReference type="Proteomes" id="UP000029643">
    <property type="component" value="Unassembled WGS sequence"/>
</dbReference>
<dbReference type="RefSeq" id="WP_042494769.1">
    <property type="nucleotide sequence ID" value="NZ_BBNU01000001.1"/>
</dbReference>
<evidence type="ECO:0000313" key="2">
    <source>
        <dbReference type="Proteomes" id="UP000029643"/>
    </source>
</evidence>
<organism evidence="1 2">
    <name type="scientific">Algibacter lectus</name>
    <dbReference type="NCBI Taxonomy" id="221126"/>
    <lineage>
        <taxon>Bacteria</taxon>
        <taxon>Pseudomonadati</taxon>
        <taxon>Bacteroidota</taxon>
        <taxon>Flavobacteriia</taxon>
        <taxon>Flavobacteriales</taxon>
        <taxon>Flavobacteriaceae</taxon>
        <taxon>Algibacter</taxon>
    </lineage>
</organism>
<sequence length="92" mass="10340">MSESVDKGAKENSLFSILTNNGSNTIQLSKGGGFRIGNKKEISQLGKIGTSFTLPRSYFINPNKYELEKGFLMQQNWTDEEFSDINNLLDNE</sequence>
<gene>
    <name evidence="1" type="ORF">JCM19274_4983</name>
</gene>
<evidence type="ECO:0000313" key="1">
    <source>
        <dbReference type="EMBL" id="GAL77270.1"/>
    </source>
</evidence>
<accession>A0A090WJM3</accession>
<dbReference type="AlphaFoldDB" id="A0A090WJM3"/>
<dbReference type="EMBL" id="BBNU01000001">
    <property type="protein sequence ID" value="GAL77270.1"/>
    <property type="molecule type" value="Genomic_DNA"/>
</dbReference>